<accession>A0ABV3QAT9</accession>
<keyword evidence="4 5" id="KW-0067">ATP-binding</keyword>
<dbReference type="RefSeq" id="WP_367853021.1">
    <property type="nucleotide sequence ID" value="NZ_JBFOHK010000001.1"/>
</dbReference>
<evidence type="ECO:0000256" key="2">
    <source>
        <dbReference type="ARBA" id="ARBA00022741"/>
    </source>
</evidence>
<dbReference type="InterPro" id="IPR000719">
    <property type="entry name" value="Prot_kinase_dom"/>
</dbReference>
<name>A0ABV3QAT9_9GAMM</name>
<dbReference type="EMBL" id="JBFOHK010000001">
    <property type="protein sequence ID" value="MEW9570953.1"/>
    <property type="molecule type" value="Genomic_DNA"/>
</dbReference>
<dbReference type="PANTHER" id="PTHR43289:SF34">
    <property type="entry name" value="SERINE_THREONINE-PROTEIN KINASE YBDM-RELATED"/>
    <property type="match status" value="1"/>
</dbReference>
<dbReference type="InterPro" id="IPR011009">
    <property type="entry name" value="Kinase-like_dom_sf"/>
</dbReference>
<reference evidence="7 8" key="1">
    <citation type="submission" date="2024-06" db="EMBL/GenBank/DDBJ databases">
        <authorList>
            <person name="Woo H."/>
        </authorList>
    </citation>
    <scope>NUCLEOTIDE SEQUENCE [LARGE SCALE GENOMIC DNA]</scope>
    <source>
        <strain evidence="7 8">Si-c</strain>
    </source>
</reference>
<dbReference type="Gene3D" id="3.30.200.20">
    <property type="entry name" value="Phosphorylase Kinase, domain 1"/>
    <property type="match status" value="1"/>
</dbReference>
<comment type="caution">
    <text evidence="7">The sequence shown here is derived from an EMBL/GenBank/DDBJ whole genome shotgun (WGS) entry which is preliminary data.</text>
</comment>
<keyword evidence="8" id="KW-1185">Reference proteome</keyword>
<feature type="domain" description="Protein kinase" evidence="6">
    <location>
        <begin position="83"/>
        <end position="367"/>
    </location>
</feature>
<dbReference type="PROSITE" id="PS00108">
    <property type="entry name" value="PROTEIN_KINASE_ST"/>
    <property type="match status" value="1"/>
</dbReference>
<evidence type="ECO:0000256" key="5">
    <source>
        <dbReference type="PROSITE-ProRule" id="PRU10141"/>
    </source>
</evidence>
<dbReference type="Gene3D" id="1.10.510.10">
    <property type="entry name" value="Transferase(Phosphotransferase) domain 1"/>
    <property type="match status" value="1"/>
</dbReference>
<evidence type="ECO:0000259" key="6">
    <source>
        <dbReference type="PROSITE" id="PS50011"/>
    </source>
</evidence>
<keyword evidence="3 7" id="KW-0418">Kinase</keyword>
<dbReference type="CDD" id="cd14014">
    <property type="entry name" value="STKc_PknB_like"/>
    <property type="match status" value="1"/>
</dbReference>
<protein>
    <submittedName>
        <fullName evidence="7">Protein kinase</fullName>
    </submittedName>
</protein>
<evidence type="ECO:0000313" key="8">
    <source>
        <dbReference type="Proteomes" id="UP001556220"/>
    </source>
</evidence>
<evidence type="ECO:0000256" key="3">
    <source>
        <dbReference type="ARBA" id="ARBA00022777"/>
    </source>
</evidence>
<dbReference type="PANTHER" id="PTHR43289">
    <property type="entry name" value="MITOGEN-ACTIVATED PROTEIN KINASE KINASE KINASE 20-RELATED"/>
    <property type="match status" value="1"/>
</dbReference>
<dbReference type="Proteomes" id="UP001556220">
    <property type="component" value="Unassembled WGS sequence"/>
</dbReference>
<dbReference type="InterPro" id="IPR008271">
    <property type="entry name" value="Ser/Thr_kinase_AS"/>
</dbReference>
<dbReference type="SUPFAM" id="SSF48452">
    <property type="entry name" value="TPR-like"/>
    <property type="match status" value="2"/>
</dbReference>
<proteinExistence type="predicted"/>
<dbReference type="PROSITE" id="PS50011">
    <property type="entry name" value="PROTEIN_KINASE_DOM"/>
    <property type="match status" value="1"/>
</dbReference>
<dbReference type="SMART" id="SM00220">
    <property type="entry name" value="S_TKc"/>
    <property type="match status" value="1"/>
</dbReference>
<sequence>MNEERRLRYLRAKPIALAALDLAETEREHYVAANCGDDETLCNEVRWMLEAAEATVGSTSLPRLAVVPKVVGTTISAAGSSGYRILHRLGEGGGGVVYLAERALGEGTPDELRQRVAIKFLHTGGISGREPLRRFAEERRILATLNHPNIAHLIDGGTTSDGHSFLALEYVQGERIDRWCERQGLPLRERVVLFLKVCAAVHYAHQHLVIHRDLKPGNILVTDEGEPKLLDFGIARLLDHVGGVAATQTQTDMRSLTLAYASPEQLRGRPLGTGADVWSLGVVLYQLVCGARPFGDGDEVSPVSLSQAIDTGKLLPPSRRLRKSGATSLRREVPADIDAIVMKALRRDPCERYAGVDALAADLQRYLAARPVRARHGAAWYRTRLFLRRHAVGASAAVLVLALLGSFAMQRMQQLHRLELERDKTAAIAGFLQNLFENADPTHAHGSQVTVRDVLDRGAATLMSRHNVAAPVRVSLLLSMGRAYNQLGLGGQAIPLLQEARRLQASYDAGVLERGRVLAALGRAYSTVINLSAAIPLDREAMTLLAQAHGDHADEILRVRINLLYNELGGSAGTAESIARGARQVLAVLDARSSPDRELHLQAEAVLAMAQGSLSDDAGAIASARNALAEAQHLYVKDDPTLVYYRFVLALVSMRQDPAGSVQLFRRAIADYDRQVGSVGPGMSGLLTYFGVALTRLGSLPDARDALERSAKLTRSFAHESPDFQLYTLTELAKVYMEMGRGADAVALLQPQLPQLDARARTGLAWARDNRASALVVLGEAALARGEAASAMRSFSAAQVQMGAQGPQEMPDEWGRMLAGLGEVALLDRHPGQAAQWLVQLTDFNRVSKAAPTDPRALDATLLDAKLRQATSGTAQVAAVAESTSGTSLRGGRCHRQEVMQPLPGRSLVPADSAVDSSSVPCHDPVLVVAEKASGGTGAKH</sequence>
<evidence type="ECO:0000256" key="1">
    <source>
        <dbReference type="ARBA" id="ARBA00022679"/>
    </source>
</evidence>
<dbReference type="SUPFAM" id="SSF56112">
    <property type="entry name" value="Protein kinase-like (PK-like)"/>
    <property type="match status" value="1"/>
</dbReference>
<dbReference type="InterPro" id="IPR017441">
    <property type="entry name" value="Protein_kinase_ATP_BS"/>
</dbReference>
<dbReference type="GO" id="GO:0016301">
    <property type="term" value="F:kinase activity"/>
    <property type="evidence" value="ECO:0007669"/>
    <property type="project" value="UniProtKB-KW"/>
</dbReference>
<organism evidence="7 8">
    <name type="scientific">Rhodanobacter lycopersici</name>
    <dbReference type="NCBI Taxonomy" id="3162487"/>
    <lineage>
        <taxon>Bacteria</taxon>
        <taxon>Pseudomonadati</taxon>
        <taxon>Pseudomonadota</taxon>
        <taxon>Gammaproteobacteria</taxon>
        <taxon>Lysobacterales</taxon>
        <taxon>Rhodanobacteraceae</taxon>
        <taxon>Rhodanobacter</taxon>
    </lineage>
</organism>
<dbReference type="Gene3D" id="1.25.40.10">
    <property type="entry name" value="Tetratricopeptide repeat domain"/>
    <property type="match status" value="1"/>
</dbReference>
<dbReference type="PROSITE" id="PS00107">
    <property type="entry name" value="PROTEIN_KINASE_ATP"/>
    <property type="match status" value="1"/>
</dbReference>
<dbReference type="Pfam" id="PF00069">
    <property type="entry name" value="Pkinase"/>
    <property type="match status" value="1"/>
</dbReference>
<keyword evidence="1" id="KW-0808">Transferase</keyword>
<gene>
    <name evidence="7" type="ORF">ABQJ54_04265</name>
</gene>
<evidence type="ECO:0000256" key="4">
    <source>
        <dbReference type="ARBA" id="ARBA00022840"/>
    </source>
</evidence>
<keyword evidence="2 5" id="KW-0547">Nucleotide-binding</keyword>
<dbReference type="InterPro" id="IPR011990">
    <property type="entry name" value="TPR-like_helical_dom_sf"/>
</dbReference>
<evidence type="ECO:0000313" key="7">
    <source>
        <dbReference type="EMBL" id="MEW9570953.1"/>
    </source>
</evidence>
<feature type="binding site" evidence="5">
    <location>
        <position position="119"/>
    </location>
    <ligand>
        <name>ATP</name>
        <dbReference type="ChEBI" id="CHEBI:30616"/>
    </ligand>
</feature>